<evidence type="ECO:0000313" key="2">
    <source>
        <dbReference type="Proteomes" id="UP000028826"/>
    </source>
</evidence>
<accession>A0A086Y8U4</accession>
<protein>
    <submittedName>
        <fullName evidence="1">Uncharacterized protein</fullName>
    </submittedName>
</protein>
<dbReference type="AlphaFoldDB" id="A0A086Y8U4"/>
<reference evidence="1 2" key="1">
    <citation type="submission" date="2014-03" db="EMBL/GenBank/DDBJ databases">
        <title>Genome of Haematobacter massiliensis CCUG 47968.</title>
        <authorList>
            <person name="Wang D."/>
            <person name="Wang G."/>
        </authorList>
    </citation>
    <scope>NUCLEOTIDE SEQUENCE [LARGE SCALE GENOMIC DNA]</scope>
    <source>
        <strain evidence="1 2">CCUG 47968</strain>
    </source>
</reference>
<comment type="caution">
    <text evidence="1">The sequence shown here is derived from an EMBL/GenBank/DDBJ whole genome shotgun (WGS) entry which is preliminary data.</text>
</comment>
<sequence>MGLIRRLWARWQHDNRMRELIKSCTPEYDHHSDAWYLSPGMPINEEHIRIIKSDPWLTVHWPPYLRAEYGLLTLEQMQRDYEKWQDEVW</sequence>
<dbReference type="EMBL" id="JGYG01000003">
    <property type="protein sequence ID" value="KFI30694.1"/>
    <property type="molecule type" value="Genomic_DNA"/>
</dbReference>
<dbReference type="STRING" id="195105.CN97_12835"/>
<keyword evidence="2" id="KW-1185">Reference proteome</keyword>
<gene>
    <name evidence="1" type="ORF">CN97_12835</name>
</gene>
<dbReference type="Proteomes" id="UP000028826">
    <property type="component" value="Unassembled WGS sequence"/>
</dbReference>
<dbReference type="RefSeq" id="WP_035708966.1">
    <property type="nucleotide sequence ID" value="NZ_CAMIFG010000081.1"/>
</dbReference>
<evidence type="ECO:0000313" key="1">
    <source>
        <dbReference type="EMBL" id="KFI30694.1"/>
    </source>
</evidence>
<name>A0A086Y8U4_9RHOB</name>
<organism evidence="1 2">
    <name type="scientific">Haematobacter massiliensis</name>
    <dbReference type="NCBI Taxonomy" id="195105"/>
    <lineage>
        <taxon>Bacteria</taxon>
        <taxon>Pseudomonadati</taxon>
        <taxon>Pseudomonadota</taxon>
        <taxon>Alphaproteobacteria</taxon>
        <taxon>Rhodobacterales</taxon>
        <taxon>Paracoccaceae</taxon>
        <taxon>Haematobacter</taxon>
    </lineage>
</organism>
<proteinExistence type="predicted"/>